<gene>
    <name evidence="8" type="ORF">A6R68_19514</name>
</gene>
<evidence type="ECO:0000313" key="9">
    <source>
        <dbReference type="Proteomes" id="UP000092124"/>
    </source>
</evidence>
<keyword evidence="3" id="KW-0964">Secreted</keyword>
<evidence type="ECO:0000256" key="4">
    <source>
        <dbReference type="ARBA" id="ARBA00022729"/>
    </source>
</evidence>
<keyword evidence="5" id="KW-1015">Disulfide bond</keyword>
<dbReference type="AlphaFoldDB" id="A0A1A6HIN6"/>
<dbReference type="InterPro" id="IPR017942">
    <property type="entry name" value="Lipid-bd_serum_glycop_N"/>
</dbReference>
<evidence type="ECO:0000256" key="1">
    <source>
        <dbReference type="ARBA" id="ARBA00004613"/>
    </source>
</evidence>
<dbReference type="InterPro" id="IPR017943">
    <property type="entry name" value="Bactericidal_perm-incr_a/b_dom"/>
</dbReference>
<dbReference type="GO" id="GO:0070062">
    <property type="term" value="C:extracellular exosome"/>
    <property type="evidence" value="ECO:0007669"/>
    <property type="project" value="TreeGrafter"/>
</dbReference>
<dbReference type="Gene3D" id="3.15.10.10">
    <property type="entry name" value="Bactericidal permeability-increasing protein, domain 1"/>
    <property type="match status" value="1"/>
</dbReference>
<dbReference type="STRING" id="56216.A0A1A6HIN6"/>
<sequence>VSGPKMFQLGSLVVLCGLLTGTSESGFGNIDSNLNNLNILNSVSGNALQNLKMDLGSLQDTTDWSLAKNSILGAFNALDFGNLNLLSSQNGLGLQNNNIRILDLQAGLSSDGKGVDMKMPLIMNASLFLPKFGSRGDFSVSLDFTTSLTVETDAQTGLPILAIGKCWSDAEKVTIALLS</sequence>
<comment type="subcellular location">
    <subcellularLocation>
        <location evidence="1">Secreted</location>
    </subcellularLocation>
</comment>
<proteinExistence type="inferred from homology"/>
<feature type="domain" description="Lipid-binding serum glycoprotein N-terminal" evidence="7">
    <location>
        <begin position="57"/>
        <end position="178"/>
    </location>
</feature>
<feature type="non-terminal residue" evidence="8">
    <location>
        <position position="179"/>
    </location>
</feature>
<evidence type="ECO:0000256" key="6">
    <source>
        <dbReference type="SAM" id="SignalP"/>
    </source>
</evidence>
<dbReference type="InterPro" id="IPR052507">
    <property type="entry name" value="BPI_fold-antibacterial"/>
</dbReference>
<dbReference type="PANTHER" id="PTHR47145:SF1">
    <property type="entry name" value="BPI FOLD-CONTAINING FAMILY A MEMBER 2"/>
    <property type="match status" value="1"/>
</dbReference>
<feature type="signal peptide" evidence="6">
    <location>
        <begin position="1"/>
        <end position="25"/>
    </location>
</feature>
<evidence type="ECO:0000313" key="8">
    <source>
        <dbReference type="EMBL" id="OBS78094.1"/>
    </source>
</evidence>
<evidence type="ECO:0000256" key="3">
    <source>
        <dbReference type="ARBA" id="ARBA00022525"/>
    </source>
</evidence>
<comment type="similarity">
    <text evidence="2">Belongs to the BPI/LBP/Plunc superfamily. Plunc family.</text>
</comment>
<keyword evidence="9" id="KW-1185">Reference proteome</keyword>
<evidence type="ECO:0000256" key="5">
    <source>
        <dbReference type="ARBA" id="ARBA00023157"/>
    </source>
</evidence>
<protein>
    <recommendedName>
        <fullName evidence="7">Lipid-binding serum glycoprotein N-terminal domain-containing protein</fullName>
    </recommendedName>
</protein>
<name>A0A1A6HIN6_NEOLE</name>
<comment type="caution">
    <text evidence="8">The sequence shown here is derived from an EMBL/GenBank/DDBJ whole genome shotgun (WGS) entry which is preliminary data.</text>
</comment>
<feature type="non-terminal residue" evidence="8">
    <location>
        <position position="1"/>
    </location>
</feature>
<dbReference type="GO" id="GO:0001530">
    <property type="term" value="F:lipopolysaccharide binding"/>
    <property type="evidence" value="ECO:0007669"/>
    <property type="project" value="TreeGrafter"/>
</dbReference>
<feature type="chain" id="PRO_5008346403" description="Lipid-binding serum glycoprotein N-terminal domain-containing protein" evidence="6">
    <location>
        <begin position="26"/>
        <end position="179"/>
    </location>
</feature>
<dbReference type="Pfam" id="PF01273">
    <property type="entry name" value="LBP_BPI_CETP"/>
    <property type="match status" value="1"/>
</dbReference>
<accession>A0A1A6HIN6</accession>
<dbReference type="PANTHER" id="PTHR47145">
    <property type="entry name" value="BPI FOLD-CONTAINING FAMILY A MEMBER 2"/>
    <property type="match status" value="1"/>
</dbReference>
<evidence type="ECO:0000256" key="2">
    <source>
        <dbReference type="ARBA" id="ARBA00009020"/>
    </source>
</evidence>
<dbReference type="Proteomes" id="UP000092124">
    <property type="component" value="Unassembled WGS sequence"/>
</dbReference>
<dbReference type="EMBL" id="LZPO01027543">
    <property type="protein sequence ID" value="OBS78094.1"/>
    <property type="molecule type" value="Genomic_DNA"/>
</dbReference>
<dbReference type="SUPFAM" id="SSF55394">
    <property type="entry name" value="Bactericidal permeability-increasing protein, BPI"/>
    <property type="match status" value="1"/>
</dbReference>
<dbReference type="GO" id="GO:0030141">
    <property type="term" value="C:secretory granule"/>
    <property type="evidence" value="ECO:0007669"/>
    <property type="project" value="TreeGrafter"/>
</dbReference>
<evidence type="ECO:0000259" key="7">
    <source>
        <dbReference type="Pfam" id="PF01273"/>
    </source>
</evidence>
<dbReference type="OrthoDB" id="9838142at2759"/>
<organism evidence="8 9">
    <name type="scientific">Neotoma lepida</name>
    <name type="common">Desert woodrat</name>
    <dbReference type="NCBI Taxonomy" id="56216"/>
    <lineage>
        <taxon>Eukaryota</taxon>
        <taxon>Metazoa</taxon>
        <taxon>Chordata</taxon>
        <taxon>Craniata</taxon>
        <taxon>Vertebrata</taxon>
        <taxon>Euteleostomi</taxon>
        <taxon>Mammalia</taxon>
        <taxon>Eutheria</taxon>
        <taxon>Euarchontoglires</taxon>
        <taxon>Glires</taxon>
        <taxon>Rodentia</taxon>
        <taxon>Myomorpha</taxon>
        <taxon>Muroidea</taxon>
        <taxon>Cricetidae</taxon>
        <taxon>Neotominae</taxon>
        <taxon>Neotoma</taxon>
    </lineage>
</organism>
<reference evidence="8 9" key="1">
    <citation type="submission" date="2016-06" db="EMBL/GenBank/DDBJ databases">
        <title>The Draft Genome Sequence and Annotation of the Desert Woodrat Neotoma lepida.</title>
        <authorList>
            <person name="Campbell M."/>
            <person name="Oakeson K.F."/>
            <person name="Yandell M."/>
            <person name="Halpert J.R."/>
            <person name="Dearing D."/>
        </authorList>
    </citation>
    <scope>NUCLEOTIDE SEQUENCE [LARGE SCALE GENOMIC DNA]</scope>
    <source>
        <strain evidence="8">417</strain>
        <tissue evidence="8">Liver</tissue>
    </source>
</reference>
<keyword evidence="4 6" id="KW-0732">Signal</keyword>